<dbReference type="Proteomes" id="UP000054937">
    <property type="component" value="Unassembled WGS sequence"/>
</dbReference>
<dbReference type="SUPFAM" id="SSF56112">
    <property type="entry name" value="Protein kinase-like (PK-like)"/>
    <property type="match status" value="1"/>
</dbReference>
<dbReference type="PANTHER" id="PTHR43173:SF19">
    <property type="entry name" value="AARF DOMAIN-CONTAINING PROTEIN KINASE 1"/>
    <property type="match status" value="1"/>
</dbReference>
<evidence type="ECO:0000256" key="1">
    <source>
        <dbReference type="ARBA" id="ARBA00009670"/>
    </source>
</evidence>
<comment type="caution">
    <text evidence="3">The sequence shown here is derived from an EMBL/GenBank/DDBJ whole genome shotgun (WGS) entry which is preliminary data.</text>
</comment>
<dbReference type="GO" id="GO:0055088">
    <property type="term" value="P:lipid homeostasis"/>
    <property type="evidence" value="ECO:0007669"/>
    <property type="project" value="TreeGrafter"/>
</dbReference>
<dbReference type="InterPro" id="IPR045307">
    <property type="entry name" value="ADCK1_dom"/>
</dbReference>
<protein>
    <submittedName>
        <fullName evidence="3">Protein kinase-like domain</fullName>
    </submittedName>
</protein>
<dbReference type="CDD" id="cd13969">
    <property type="entry name" value="ADCK1-like"/>
    <property type="match status" value="1"/>
</dbReference>
<dbReference type="GO" id="GO:0005743">
    <property type="term" value="C:mitochondrial inner membrane"/>
    <property type="evidence" value="ECO:0007669"/>
    <property type="project" value="TreeGrafter"/>
</dbReference>
<evidence type="ECO:0000259" key="2">
    <source>
        <dbReference type="Pfam" id="PF03109"/>
    </source>
</evidence>
<name>A0A0V0QI70_PSEPJ</name>
<evidence type="ECO:0000313" key="4">
    <source>
        <dbReference type="Proteomes" id="UP000054937"/>
    </source>
</evidence>
<keyword evidence="3" id="KW-0808">Transferase</keyword>
<organism evidence="3 4">
    <name type="scientific">Pseudocohnilembus persalinus</name>
    <name type="common">Ciliate</name>
    <dbReference type="NCBI Taxonomy" id="266149"/>
    <lineage>
        <taxon>Eukaryota</taxon>
        <taxon>Sar</taxon>
        <taxon>Alveolata</taxon>
        <taxon>Ciliophora</taxon>
        <taxon>Intramacronucleata</taxon>
        <taxon>Oligohymenophorea</taxon>
        <taxon>Scuticociliatia</taxon>
        <taxon>Philasterida</taxon>
        <taxon>Pseudocohnilembidae</taxon>
        <taxon>Pseudocohnilembus</taxon>
    </lineage>
</organism>
<gene>
    <name evidence="3" type="ORF">PPERSA_05731</name>
</gene>
<dbReference type="InterPro" id="IPR051130">
    <property type="entry name" value="Mito_struct-func_regulator"/>
</dbReference>
<keyword evidence="3" id="KW-0418">Kinase</keyword>
<dbReference type="InterPro" id="IPR011009">
    <property type="entry name" value="Kinase-like_dom_sf"/>
</dbReference>
<proteinExistence type="inferred from homology"/>
<sequence length="514" mass="59942">MFYGNKKLGRFVKTSVTFGSLLYLTTNEEMQRRQKILYRSSKLLYQVSNEDPSNLKAEQEKQAQTLYELLSEAGGTFVKLGQMIATNTYLFPDAYVKAMFPLLDSCPTTNYQIVKKQIEKELGKPVEEVFKYIDEKPVASASLAQVHRAILLNGDEVAIKIQHRKIKERAQSDIKMVKLGLTILKKAFGIDYLWLSNDINESMQKELNFMTEAQNAERCRDLFVGNQNIYIPKIYHEYNTEKLIVMEFVHAYKITESDKLEKDKLNKLQISNILNQCFAKQVFEHGFVHCDPHPGNILVRPIPQKYYTNWLMGWESEYNAPQIVLLDHGIYRDIDKQTRLTFAKMWKGIILGDQKCNEEIAKELNVDLNRLYYPDGTKELDTMPRIKLLRSTLAFKCFEAENADEVFNEQNVKGLNKKDLEEKKIMYDYAKRLHKTCASILCENDDRNLFFLFKNNLYIRNIDIELGYEINNVDTLLEYACATIDKEGTENQGYWSSYSKYLAKSVLYFAGYFY</sequence>
<dbReference type="OMA" id="CVESTAN"/>
<dbReference type="InParanoid" id="A0A0V0QI70"/>
<keyword evidence="4" id="KW-1185">Reference proteome</keyword>
<dbReference type="GO" id="GO:0016301">
    <property type="term" value="F:kinase activity"/>
    <property type="evidence" value="ECO:0007669"/>
    <property type="project" value="UniProtKB-KW"/>
</dbReference>
<feature type="domain" description="ABC1 atypical kinase-like" evidence="2">
    <location>
        <begin position="102"/>
        <end position="357"/>
    </location>
</feature>
<dbReference type="GO" id="GO:0007005">
    <property type="term" value="P:mitochondrion organization"/>
    <property type="evidence" value="ECO:0007669"/>
    <property type="project" value="TreeGrafter"/>
</dbReference>
<dbReference type="InterPro" id="IPR004147">
    <property type="entry name" value="ABC1_dom"/>
</dbReference>
<accession>A0A0V0QI70</accession>
<dbReference type="AlphaFoldDB" id="A0A0V0QI70"/>
<dbReference type="PANTHER" id="PTHR43173">
    <property type="entry name" value="ABC1 FAMILY PROTEIN"/>
    <property type="match status" value="1"/>
</dbReference>
<dbReference type="OrthoDB" id="427480at2759"/>
<evidence type="ECO:0000313" key="3">
    <source>
        <dbReference type="EMBL" id="KRX01892.1"/>
    </source>
</evidence>
<comment type="similarity">
    <text evidence="1">Belongs to the protein kinase superfamily. ADCK protein kinase family.</text>
</comment>
<reference evidence="3 4" key="1">
    <citation type="journal article" date="2015" name="Sci. Rep.">
        <title>Genome of the facultative scuticociliatosis pathogen Pseudocohnilembus persalinus provides insight into its virulence through horizontal gene transfer.</title>
        <authorList>
            <person name="Xiong J."/>
            <person name="Wang G."/>
            <person name="Cheng J."/>
            <person name="Tian M."/>
            <person name="Pan X."/>
            <person name="Warren A."/>
            <person name="Jiang C."/>
            <person name="Yuan D."/>
            <person name="Miao W."/>
        </authorList>
    </citation>
    <scope>NUCLEOTIDE SEQUENCE [LARGE SCALE GENOMIC DNA]</scope>
    <source>
        <strain evidence="3">36N120E</strain>
    </source>
</reference>
<dbReference type="EMBL" id="LDAU01000161">
    <property type="protein sequence ID" value="KRX01892.1"/>
    <property type="molecule type" value="Genomic_DNA"/>
</dbReference>
<dbReference type="Pfam" id="PF03109">
    <property type="entry name" value="ABC1"/>
    <property type="match status" value="1"/>
</dbReference>